<evidence type="ECO:0008006" key="4">
    <source>
        <dbReference type="Google" id="ProtNLM"/>
    </source>
</evidence>
<organism evidence="2 3">
    <name type="scientific">Singulisphaera acidiphila (strain ATCC BAA-1392 / DSM 18658 / VKM B-2454 / MOB10)</name>
    <dbReference type="NCBI Taxonomy" id="886293"/>
    <lineage>
        <taxon>Bacteria</taxon>
        <taxon>Pseudomonadati</taxon>
        <taxon>Planctomycetota</taxon>
        <taxon>Planctomycetia</taxon>
        <taxon>Isosphaerales</taxon>
        <taxon>Isosphaeraceae</taxon>
        <taxon>Singulisphaera</taxon>
    </lineage>
</organism>
<dbReference type="RefSeq" id="WP_015247022.1">
    <property type="nucleotide sequence ID" value="NC_019892.1"/>
</dbReference>
<name>L0DGV7_SINAD</name>
<evidence type="ECO:0000313" key="2">
    <source>
        <dbReference type="EMBL" id="AGA27881.1"/>
    </source>
</evidence>
<accession>L0DGV7</accession>
<evidence type="ECO:0000313" key="3">
    <source>
        <dbReference type="Proteomes" id="UP000010798"/>
    </source>
</evidence>
<dbReference type="PANTHER" id="PTHR35279:SF1">
    <property type="entry name" value="ARABINANASE_LEVANSUCRASE_INVERTASE"/>
    <property type="match status" value="1"/>
</dbReference>
<sequence length="311" mass="35187">MRFPFFVRSGALCLAFAFAISAGLAGAEEFPRSLVEWSPIAANPVFQGAGDDAWDQKIRERGDILVEGNTFHLWYTGYNDDRSPTKFLGHATSPDGIKWTRDSANPLFTKSWVEDVCVVRQDGRYLLFAEGKDDIAHQMSSPDGIHWTDLGALDVRKVDGTPIPRGPYGTPTVWFENGTWYLFYERGDRGVWLATSQDRLVWTNVKDSPVLACGPWPYDREAVAVNQIIKRDGVYYAFYHANAHRPWKKDWTTNIARSRDLVHWEKYSGNPIIQNNCSSSILVTGPGGDRLYTMHPDVRVFENPKEVPAKP</sequence>
<dbReference type="STRING" id="886293.Sinac_3633"/>
<keyword evidence="3" id="KW-1185">Reference proteome</keyword>
<dbReference type="HOGENOM" id="CLU_893995_0_0_0"/>
<dbReference type="EMBL" id="CP003364">
    <property type="protein sequence ID" value="AGA27881.1"/>
    <property type="molecule type" value="Genomic_DNA"/>
</dbReference>
<dbReference type="eggNOG" id="COG1621">
    <property type="taxonomic scope" value="Bacteria"/>
</dbReference>
<evidence type="ECO:0000256" key="1">
    <source>
        <dbReference type="SAM" id="SignalP"/>
    </source>
</evidence>
<reference evidence="2 3" key="1">
    <citation type="submission" date="2012-02" db="EMBL/GenBank/DDBJ databases">
        <title>Complete sequence of chromosome of Singulisphaera acidiphila DSM 18658.</title>
        <authorList>
            <consortium name="US DOE Joint Genome Institute (JGI-PGF)"/>
            <person name="Lucas S."/>
            <person name="Copeland A."/>
            <person name="Lapidus A."/>
            <person name="Glavina del Rio T."/>
            <person name="Dalin E."/>
            <person name="Tice H."/>
            <person name="Bruce D."/>
            <person name="Goodwin L."/>
            <person name="Pitluck S."/>
            <person name="Peters L."/>
            <person name="Ovchinnikova G."/>
            <person name="Chertkov O."/>
            <person name="Kyrpides N."/>
            <person name="Mavromatis K."/>
            <person name="Ivanova N."/>
            <person name="Brettin T."/>
            <person name="Detter J.C."/>
            <person name="Han C."/>
            <person name="Larimer F."/>
            <person name="Land M."/>
            <person name="Hauser L."/>
            <person name="Markowitz V."/>
            <person name="Cheng J.-F."/>
            <person name="Hugenholtz P."/>
            <person name="Woyke T."/>
            <person name="Wu D."/>
            <person name="Tindall B."/>
            <person name="Pomrenke H."/>
            <person name="Brambilla E."/>
            <person name="Klenk H.-P."/>
            <person name="Eisen J.A."/>
        </authorList>
    </citation>
    <scope>NUCLEOTIDE SEQUENCE [LARGE SCALE GENOMIC DNA]</scope>
    <source>
        <strain evidence="3">ATCC BAA-1392 / DSM 18658 / VKM B-2454 / MOB10</strain>
    </source>
</reference>
<dbReference type="PANTHER" id="PTHR35279">
    <property type="match status" value="1"/>
</dbReference>
<gene>
    <name evidence="2" type="ordered locus">Sinac_3633</name>
</gene>
<feature type="chain" id="PRO_5003940834" description="Glycosylase" evidence="1">
    <location>
        <begin position="28"/>
        <end position="311"/>
    </location>
</feature>
<feature type="signal peptide" evidence="1">
    <location>
        <begin position="1"/>
        <end position="27"/>
    </location>
</feature>
<dbReference type="Gene3D" id="2.115.10.20">
    <property type="entry name" value="Glycosyl hydrolase domain, family 43"/>
    <property type="match status" value="2"/>
</dbReference>
<proteinExistence type="predicted"/>
<dbReference type="AlphaFoldDB" id="L0DGV7"/>
<protein>
    <recommendedName>
        <fullName evidence="4">Glycosylase</fullName>
    </recommendedName>
</protein>
<keyword evidence="1" id="KW-0732">Signal</keyword>
<dbReference type="KEGG" id="saci:Sinac_3633"/>
<dbReference type="Proteomes" id="UP000010798">
    <property type="component" value="Chromosome"/>
</dbReference>
<dbReference type="InterPro" id="IPR023296">
    <property type="entry name" value="Glyco_hydro_beta-prop_sf"/>
</dbReference>
<dbReference type="SUPFAM" id="SSF75005">
    <property type="entry name" value="Arabinanase/levansucrase/invertase"/>
    <property type="match status" value="1"/>
</dbReference>
<dbReference type="OrthoDB" id="9759709at2"/>